<accession>A0A645EMY7</accession>
<comment type="caution">
    <text evidence="2">The sequence shown here is derived from an EMBL/GenBank/DDBJ whole genome shotgun (WGS) entry which is preliminary data.</text>
</comment>
<dbReference type="EMBL" id="VSSQ01048586">
    <property type="protein sequence ID" value="MPN02632.1"/>
    <property type="molecule type" value="Genomic_DNA"/>
</dbReference>
<feature type="domain" description="ACT" evidence="1">
    <location>
        <begin position="1"/>
        <end position="51"/>
    </location>
</feature>
<dbReference type="SUPFAM" id="SSF55021">
    <property type="entry name" value="ACT-like"/>
    <property type="match status" value="1"/>
</dbReference>
<dbReference type="CDD" id="cd04905">
    <property type="entry name" value="ACT_CM-PDT"/>
    <property type="match status" value="1"/>
</dbReference>
<name>A0A645EMY7_9ZZZZ</name>
<organism evidence="2">
    <name type="scientific">bioreactor metagenome</name>
    <dbReference type="NCBI Taxonomy" id="1076179"/>
    <lineage>
        <taxon>unclassified sequences</taxon>
        <taxon>metagenomes</taxon>
        <taxon>ecological metagenomes</taxon>
    </lineage>
</organism>
<dbReference type="PROSITE" id="PS51671">
    <property type="entry name" value="ACT"/>
    <property type="match status" value="1"/>
</dbReference>
<dbReference type="Gene3D" id="3.30.70.260">
    <property type="match status" value="1"/>
</dbReference>
<evidence type="ECO:0000313" key="2">
    <source>
        <dbReference type="EMBL" id="MPN02632.1"/>
    </source>
</evidence>
<protein>
    <recommendedName>
        <fullName evidence="1">ACT domain-containing protein</fullName>
    </recommendedName>
</protein>
<dbReference type="InterPro" id="IPR045865">
    <property type="entry name" value="ACT-like_dom_sf"/>
</dbReference>
<evidence type="ECO:0000259" key="1">
    <source>
        <dbReference type="PROSITE" id="PS51671"/>
    </source>
</evidence>
<gene>
    <name evidence="2" type="ORF">SDC9_149848</name>
</gene>
<reference evidence="2" key="1">
    <citation type="submission" date="2019-08" db="EMBL/GenBank/DDBJ databases">
        <authorList>
            <person name="Kucharzyk K."/>
            <person name="Murdoch R.W."/>
            <person name="Higgins S."/>
            <person name="Loffler F."/>
        </authorList>
    </citation>
    <scope>NUCLEOTIDE SEQUENCE</scope>
</reference>
<dbReference type="InterPro" id="IPR002912">
    <property type="entry name" value="ACT_dom"/>
</dbReference>
<dbReference type="AlphaFoldDB" id="A0A645EMY7"/>
<sequence length="54" mass="6276">MIKIESRPAKHKLGTYVFYIDLIANSDEDINDAMKMLKRKVAFFKYLGSYSSID</sequence>
<proteinExistence type="predicted"/>